<dbReference type="EMBL" id="JACXWD010000002">
    <property type="protein sequence ID" value="MBD3866754.1"/>
    <property type="molecule type" value="Genomic_DNA"/>
</dbReference>
<evidence type="ECO:0000313" key="6">
    <source>
        <dbReference type="EMBL" id="MBD3866754.1"/>
    </source>
</evidence>
<sequence>MVEENAPGAVELLKEAFPHTGKATVIGVTGSPGAGKSSLVDRMVGSFRRAGHRVGVIAVDPSSAYSGGAILGDRIRMQEHALDDGVFIRSMATRGCLGGLSRASADAIDLMDTAGYDPVIVETVGVGQDEIEVVRAADAVCVVLVPGMGDDIQAIKAGILEIADLFVINKADKPGADRLITDLEYMLSLASGPQNFRPEILKTVAVRNEGVEELCRGIQEFIRSADDSRKDRRRKERAEARFRTILSERLSARVMEKVFQGQDLERLLDRIADRSTDPYTAVGQVLARVEVR</sequence>
<dbReference type="PANTHER" id="PTHR43087">
    <property type="entry name" value="LYSINE/ARGININE/ORNITHINE TRANSPORT SYSTEM KINASE"/>
    <property type="match status" value="1"/>
</dbReference>
<dbReference type="AlphaFoldDB" id="A0A8J6Y027"/>
<evidence type="ECO:0000256" key="1">
    <source>
        <dbReference type="ARBA" id="ARBA00009625"/>
    </source>
</evidence>
<evidence type="ECO:0000256" key="4">
    <source>
        <dbReference type="ARBA" id="ARBA00023134"/>
    </source>
</evidence>
<dbReference type="GO" id="GO:0003924">
    <property type="term" value="F:GTPase activity"/>
    <property type="evidence" value="ECO:0007669"/>
    <property type="project" value="InterPro"/>
</dbReference>
<dbReference type="SUPFAM" id="SSF52540">
    <property type="entry name" value="P-loop containing nucleoside triphosphate hydrolases"/>
    <property type="match status" value="1"/>
</dbReference>
<comment type="similarity">
    <text evidence="1">Belongs to the SIMIBI class G3E GTPase family. ArgK/MeaB subfamily.</text>
</comment>
<gene>
    <name evidence="6" type="primary">meaB</name>
    <name evidence="6" type="ORF">IFK94_01395</name>
</gene>
<evidence type="ECO:0000256" key="5">
    <source>
        <dbReference type="ARBA" id="ARBA00023186"/>
    </source>
</evidence>
<name>A0A8J6Y027_9BACT</name>
<reference evidence="6 7" key="1">
    <citation type="submission" date="2020-08" db="EMBL/GenBank/DDBJ databases">
        <title>Acidobacteriota in marine sediments use diverse sulfur dissimilation pathways.</title>
        <authorList>
            <person name="Wasmund K."/>
        </authorList>
    </citation>
    <scope>NUCLEOTIDE SEQUENCE [LARGE SCALE GENOMIC DNA]</scope>
    <source>
        <strain evidence="6">MAG AM4</strain>
    </source>
</reference>
<organism evidence="6 7">
    <name type="scientific">Candidatus Polarisedimenticola svalbardensis</name>
    <dbReference type="NCBI Taxonomy" id="2886004"/>
    <lineage>
        <taxon>Bacteria</taxon>
        <taxon>Pseudomonadati</taxon>
        <taxon>Acidobacteriota</taxon>
        <taxon>Candidatus Polarisedimenticolia</taxon>
        <taxon>Candidatus Polarisedimenticolales</taxon>
        <taxon>Candidatus Polarisedimenticolaceae</taxon>
        <taxon>Candidatus Polarisedimenticola</taxon>
    </lineage>
</organism>
<comment type="caution">
    <text evidence="6">The sequence shown here is derived from an EMBL/GenBank/DDBJ whole genome shotgun (WGS) entry which is preliminary data.</text>
</comment>
<evidence type="ECO:0000256" key="3">
    <source>
        <dbReference type="ARBA" id="ARBA00022801"/>
    </source>
</evidence>
<dbReference type="InterPro" id="IPR052040">
    <property type="entry name" value="GTPase/Isobutyryl-CoA_mutase"/>
</dbReference>
<dbReference type="GO" id="GO:0005525">
    <property type="term" value="F:GTP binding"/>
    <property type="evidence" value="ECO:0007669"/>
    <property type="project" value="UniProtKB-KW"/>
</dbReference>
<evidence type="ECO:0000313" key="7">
    <source>
        <dbReference type="Proteomes" id="UP000648239"/>
    </source>
</evidence>
<dbReference type="Pfam" id="PF03308">
    <property type="entry name" value="MeaB"/>
    <property type="match status" value="1"/>
</dbReference>
<keyword evidence="5" id="KW-0143">Chaperone</keyword>
<evidence type="ECO:0000256" key="2">
    <source>
        <dbReference type="ARBA" id="ARBA00022741"/>
    </source>
</evidence>
<dbReference type="Proteomes" id="UP000648239">
    <property type="component" value="Unassembled WGS sequence"/>
</dbReference>
<dbReference type="PANTHER" id="PTHR43087:SF1">
    <property type="entry name" value="LAO_AO TRANSPORT SYSTEM ATPASE"/>
    <property type="match status" value="1"/>
</dbReference>
<dbReference type="Gene3D" id="3.40.50.300">
    <property type="entry name" value="P-loop containing nucleotide triphosphate hydrolases"/>
    <property type="match status" value="1"/>
</dbReference>
<dbReference type="InterPro" id="IPR005129">
    <property type="entry name" value="GTPase_ArgK"/>
</dbReference>
<keyword evidence="3" id="KW-0378">Hydrolase</keyword>
<accession>A0A8J6Y027</accession>
<proteinExistence type="inferred from homology"/>
<dbReference type="NCBIfam" id="TIGR00750">
    <property type="entry name" value="lao"/>
    <property type="match status" value="1"/>
</dbReference>
<keyword evidence="2" id="KW-0547">Nucleotide-binding</keyword>
<dbReference type="CDD" id="cd03114">
    <property type="entry name" value="MMAA-like"/>
    <property type="match status" value="1"/>
</dbReference>
<keyword evidence="4" id="KW-0342">GTP-binding</keyword>
<protein>
    <submittedName>
        <fullName evidence="6">Methylmalonyl Co-A mutase-associated GTPase MeaB</fullName>
    </submittedName>
</protein>
<dbReference type="InterPro" id="IPR027417">
    <property type="entry name" value="P-loop_NTPase"/>
</dbReference>